<evidence type="ECO:0008006" key="5">
    <source>
        <dbReference type="Google" id="ProtNLM"/>
    </source>
</evidence>
<reference evidence="3" key="1">
    <citation type="journal article" date="2023" name="Mol. Biol. Evol.">
        <title>Third-Generation Sequencing Reveals the Adaptive Role of the Epigenome in Three Deep-Sea Polychaetes.</title>
        <authorList>
            <person name="Perez M."/>
            <person name="Aroh O."/>
            <person name="Sun Y."/>
            <person name="Lan Y."/>
            <person name="Juniper S.K."/>
            <person name="Young C.R."/>
            <person name="Angers B."/>
            <person name="Qian P.Y."/>
        </authorList>
    </citation>
    <scope>NUCLEOTIDE SEQUENCE</scope>
    <source>
        <strain evidence="3">P08H-3</strain>
    </source>
</reference>
<dbReference type="AlphaFoldDB" id="A0AAD9J3M9"/>
<feature type="region of interest" description="Disordered" evidence="1">
    <location>
        <begin position="1"/>
        <end position="58"/>
    </location>
</feature>
<dbReference type="EMBL" id="JAODUP010000708">
    <property type="protein sequence ID" value="KAK2145025.1"/>
    <property type="molecule type" value="Genomic_DNA"/>
</dbReference>
<evidence type="ECO:0000313" key="3">
    <source>
        <dbReference type="EMBL" id="KAK2145025.1"/>
    </source>
</evidence>
<keyword evidence="4" id="KW-1185">Reference proteome</keyword>
<accession>A0AAD9J3M9</accession>
<name>A0AAD9J3M9_9ANNE</name>
<protein>
    <recommendedName>
        <fullName evidence="5">Interferon-induced transmembrane protein</fullName>
    </recommendedName>
</protein>
<comment type="caution">
    <text evidence="3">The sequence shown here is derived from an EMBL/GenBank/DDBJ whole genome shotgun (WGS) entry which is preliminary data.</text>
</comment>
<feature type="transmembrane region" description="Helical" evidence="2">
    <location>
        <begin position="75"/>
        <end position="99"/>
    </location>
</feature>
<dbReference type="Proteomes" id="UP001208570">
    <property type="component" value="Unassembled WGS sequence"/>
</dbReference>
<organism evidence="3 4">
    <name type="scientific">Paralvinella palmiformis</name>
    <dbReference type="NCBI Taxonomy" id="53620"/>
    <lineage>
        <taxon>Eukaryota</taxon>
        <taxon>Metazoa</taxon>
        <taxon>Spiralia</taxon>
        <taxon>Lophotrochozoa</taxon>
        <taxon>Annelida</taxon>
        <taxon>Polychaeta</taxon>
        <taxon>Sedentaria</taxon>
        <taxon>Canalipalpata</taxon>
        <taxon>Terebellida</taxon>
        <taxon>Terebelliformia</taxon>
        <taxon>Alvinellidae</taxon>
        <taxon>Paralvinella</taxon>
    </lineage>
</organism>
<feature type="compositionally biased region" description="Polar residues" evidence="1">
    <location>
        <begin position="19"/>
        <end position="29"/>
    </location>
</feature>
<feature type="compositionally biased region" description="Polar residues" evidence="1">
    <location>
        <begin position="1"/>
        <end position="10"/>
    </location>
</feature>
<gene>
    <name evidence="3" type="ORF">LSH36_708g01083</name>
</gene>
<keyword evidence="2" id="KW-0812">Transmembrane</keyword>
<evidence type="ECO:0000256" key="2">
    <source>
        <dbReference type="SAM" id="Phobius"/>
    </source>
</evidence>
<sequence>MVTLQPSLSKEGNHHDRSMSASHWNNFPNSRIPSHVPSPPPRHPIAKNTQHPGEQHIDTGLSDREEARQRINGNIAFACFVFWCCNVFFGTIAFFVAISSKDATAKEARRLGNLTLVISVIGIVVSWILVGVIVALWWYGLLNISFAPWRISHYYPDEKSI</sequence>
<proteinExistence type="predicted"/>
<keyword evidence="2" id="KW-0472">Membrane</keyword>
<evidence type="ECO:0000313" key="4">
    <source>
        <dbReference type="Proteomes" id="UP001208570"/>
    </source>
</evidence>
<feature type="transmembrane region" description="Helical" evidence="2">
    <location>
        <begin position="111"/>
        <end position="139"/>
    </location>
</feature>
<keyword evidence="2" id="KW-1133">Transmembrane helix</keyword>
<evidence type="ECO:0000256" key="1">
    <source>
        <dbReference type="SAM" id="MobiDB-lite"/>
    </source>
</evidence>